<evidence type="ECO:0000256" key="1">
    <source>
        <dbReference type="SAM" id="MobiDB-lite"/>
    </source>
</evidence>
<keyword evidence="3" id="KW-1185">Reference proteome</keyword>
<organism evidence="2 3">
    <name type="scientific">Marchantia polymorpha subsp. ruderalis</name>
    <dbReference type="NCBI Taxonomy" id="1480154"/>
    <lineage>
        <taxon>Eukaryota</taxon>
        <taxon>Viridiplantae</taxon>
        <taxon>Streptophyta</taxon>
        <taxon>Embryophyta</taxon>
        <taxon>Marchantiophyta</taxon>
        <taxon>Marchantiopsida</taxon>
        <taxon>Marchantiidae</taxon>
        <taxon>Marchantiales</taxon>
        <taxon>Marchantiaceae</taxon>
        <taxon>Marchantia</taxon>
    </lineage>
</organism>
<name>A0A176VTS3_MARPO</name>
<gene>
    <name evidence="2" type="ORF">AXG93_2752s2170</name>
</gene>
<sequence>MDPERLQNIRPETRSPSTAKELGLLSQPTGITITDHRPRLQAQGPKNYSRFFRGWGLEGRETSREKRTGGVMREESGEINVPCPVDPSSPGLGSHIVTHVKYSLLRVLDRTEPVVSMTAVFLKVSQAFNAASSSDPSQSLAIPCTESDTV</sequence>
<comment type="caution">
    <text evidence="2">The sequence shown here is derived from an EMBL/GenBank/DDBJ whole genome shotgun (WGS) entry which is preliminary data.</text>
</comment>
<feature type="compositionally biased region" description="Basic and acidic residues" evidence="1">
    <location>
        <begin position="1"/>
        <end position="13"/>
    </location>
</feature>
<evidence type="ECO:0000313" key="2">
    <source>
        <dbReference type="EMBL" id="OAE24200.1"/>
    </source>
</evidence>
<protein>
    <submittedName>
        <fullName evidence="2">Uncharacterized protein</fullName>
    </submittedName>
</protein>
<accession>A0A176VTS3</accession>
<evidence type="ECO:0000313" key="3">
    <source>
        <dbReference type="Proteomes" id="UP000077202"/>
    </source>
</evidence>
<dbReference type="EMBL" id="LVLJ01002675">
    <property type="protein sequence ID" value="OAE24200.1"/>
    <property type="molecule type" value="Genomic_DNA"/>
</dbReference>
<feature type="region of interest" description="Disordered" evidence="1">
    <location>
        <begin position="60"/>
        <end position="90"/>
    </location>
</feature>
<feature type="compositionally biased region" description="Basic and acidic residues" evidence="1">
    <location>
        <begin position="60"/>
        <end position="76"/>
    </location>
</feature>
<dbReference type="Proteomes" id="UP000077202">
    <property type="component" value="Unassembled WGS sequence"/>
</dbReference>
<reference evidence="2" key="1">
    <citation type="submission" date="2016-03" db="EMBL/GenBank/DDBJ databases">
        <title>Mechanisms controlling the formation of the plant cell surface in tip-growing cells are functionally conserved among land plants.</title>
        <authorList>
            <person name="Honkanen S."/>
            <person name="Jones V.A."/>
            <person name="Morieri G."/>
            <person name="Champion C."/>
            <person name="Hetherington A.J."/>
            <person name="Kelly S."/>
            <person name="Saint-Marcoux D."/>
            <person name="Proust H."/>
            <person name="Prescott H."/>
            <person name="Dolan L."/>
        </authorList>
    </citation>
    <scope>NUCLEOTIDE SEQUENCE [LARGE SCALE GENOMIC DNA]</scope>
    <source>
        <tissue evidence="2">Whole gametophyte</tissue>
    </source>
</reference>
<feature type="region of interest" description="Disordered" evidence="1">
    <location>
        <begin position="1"/>
        <end position="23"/>
    </location>
</feature>
<proteinExistence type="predicted"/>
<dbReference type="AlphaFoldDB" id="A0A176VTS3"/>